<dbReference type="PROSITE" id="PS50082">
    <property type="entry name" value="WD_REPEATS_2"/>
    <property type="match status" value="1"/>
</dbReference>
<feature type="coiled-coil region" evidence="2">
    <location>
        <begin position="662"/>
        <end position="736"/>
    </location>
</feature>
<feature type="coiled-coil region" evidence="2">
    <location>
        <begin position="1165"/>
        <end position="1192"/>
    </location>
</feature>
<dbReference type="EMBL" id="BRXZ01000124">
    <property type="protein sequence ID" value="GMI05735.1"/>
    <property type="molecule type" value="Genomic_DNA"/>
</dbReference>
<evidence type="ECO:0008006" key="5">
    <source>
        <dbReference type="Google" id="ProtNLM"/>
    </source>
</evidence>
<dbReference type="PROSITE" id="PS50294">
    <property type="entry name" value="WD_REPEATS_REGION"/>
    <property type="match status" value="1"/>
</dbReference>
<dbReference type="PANTHER" id="PTHR32215">
    <property type="entry name" value="CILIA- AND FLAGELLA-ASSOCIATED PROTEIN 57"/>
    <property type="match status" value="1"/>
</dbReference>
<dbReference type="SMART" id="SM00320">
    <property type="entry name" value="WD40"/>
    <property type="match status" value="6"/>
</dbReference>
<reference evidence="3" key="1">
    <citation type="submission" date="2022-07" db="EMBL/GenBank/DDBJ databases">
        <title>Genome analysis of Parmales, a sister group of diatoms, reveals the evolutionary specialization of diatoms from phago-mixotrophs to photoautotrophs.</title>
        <authorList>
            <person name="Ban H."/>
            <person name="Sato S."/>
            <person name="Yoshikawa S."/>
            <person name="Kazumasa Y."/>
            <person name="Nakamura Y."/>
            <person name="Ichinomiya M."/>
            <person name="Saitoh K."/>
            <person name="Sato N."/>
            <person name="Blanc-Mathieu R."/>
            <person name="Endo H."/>
            <person name="Kuwata A."/>
            <person name="Ogata H."/>
        </authorList>
    </citation>
    <scope>NUCLEOTIDE SEQUENCE</scope>
</reference>
<organism evidence="3 4">
    <name type="scientific">Triparma retinervis</name>
    <dbReference type="NCBI Taxonomy" id="2557542"/>
    <lineage>
        <taxon>Eukaryota</taxon>
        <taxon>Sar</taxon>
        <taxon>Stramenopiles</taxon>
        <taxon>Ochrophyta</taxon>
        <taxon>Bolidophyceae</taxon>
        <taxon>Parmales</taxon>
        <taxon>Triparmaceae</taxon>
        <taxon>Triparma</taxon>
    </lineage>
</organism>
<gene>
    <name evidence="3" type="ORF">TrRE_jg2726</name>
</gene>
<sequence length="1203" mass="138347">MSSGLQHRFVFGVNGSIKQNIDYVEDSMIAYVAGHNLVMYDQVEKRQRFIHGNEEAQGISCFSLCPSKKYIAIAEKSEPAEIFVYNVRTCRKFKHLEYKQWATKEVASMAFSADNQLLLTLGSAPDFTLVCWNWNKAKVLSTIQVSETSCLTQTSFSPLDASVCCVSGKDRFSFYRVLDNELRAIPSSDLKATNVLCHVWLKQPEDHMVIGTDDGDLLVYEKSSLLCRLTEAPKNLKKSEAEQLETGNRNIRIESLCALSKGFIAGCSNSTFRLYSLIQDRPASAADMFSLVQTWSVNDHIEDVMSMCISPNEDSLMAVLSDNQIFHCSIVSPANLKNDDMKPVMCEFHGPGAITGMDLCVRKPFCVTCGMDRSVRIWNYLDFKVEMFKYFNEDPYSVAFHPTGLHLLVGFADKLRLMNVLMDDIRPYREFSIKGCRECCFSNGGQYFAAINGNVICIFEFFTGDKVCDLRGHSSKVKGLSWGADDSTLISCGQDGAVYQWNVAKGIRMGDFVQKGTLYNCAIGNNEMVWAVGSDRFIKELELPDLNTVKEVDGGVVLGQIVLSHSEHCMFATTAVDKRPGSVRAYAFPLTGDYLEYPCLGGPITRMRISHNDQFLFVADDKGSLIVFAVKDKSEKRSLTGKDSSAGAMSWSEEVLVTKSDLEEKQTLMQELSTKVDELALHNEYQLRLKDMNYQEKIKETTEKYTQDLEQDKNKYELLREEKNDMEMEYDERLKQMDEKHQHELQELEGGYQQKIMGEVERYQHLCHERDLQKDRWDSQQRTLIDTHEKYVTELTEDFEQKLDEDKQLRMQYEEEKNDAQREFDEVRNQLEDDIDTEIQNLRVKYDQQLANEREATLRFKGENGIMKKKFTVLQKDIEDQKEEIKSLLEKEKELHEQIKALEREIQAHKREIKSRDDTIGEKEKKIYELKKKNQELEKFKFVLDYKIKELKRQIEPRETEISNMKNQIKDMDRELEQFHKSNAQLDLMIGELRGKLDGMQKEILAQRKEIGDQESLMRRCKSELHDAVQVIQNPTLLAEKISAIYKQHVVKQSVAKDGVDVNVQNEYQRHQQFLERTLSSLKLKFNQDVKKHKTINLKLMEENIQIIQEISSQRDQNKLKKQMLAAKLGDLKLRSQREAATPATVSPRLSTGGGLVDPQTAALLEDNKRKIIELRKVVKEMENEIVNSKADPRGHEILPTLT</sequence>
<dbReference type="Gene3D" id="2.130.10.10">
    <property type="entry name" value="YVTN repeat-like/Quinoprotein amine dehydrogenase"/>
    <property type="match status" value="2"/>
</dbReference>
<dbReference type="Proteomes" id="UP001165082">
    <property type="component" value="Unassembled WGS sequence"/>
</dbReference>
<feature type="coiled-coil region" evidence="2">
    <location>
        <begin position="948"/>
        <end position="1010"/>
    </location>
</feature>
<evidence type="ECO:0000256" key="1">
    <source>
        <dbReference type="PROSITE-ProRule" id="PRU00221"/>
    </source>
</evidence>
<dbReference type="Pfam" id="PF00400">
    <property type="entry name" value="WD40"/>
    <property type="match status" value="2"/>
</dbReference>
<accession>A0A9W7C9R7</accession>
<evidence type="ECO:0000313" key="3">
    <source>
        <dbReference type="EMBL" id="GMI05735.1"/>
    </source>
</evidence>
<dbReference type="PANTHER" id="PTHR32215:SF0">
    <property type="entry name" value="CILIA- AND FLAGELLA-ASSOCIATED PROTEIN 57"/>
    <property type="match status" value="1"/>
</dbReference>
<feature type="coiled-coil region" evidence="2">
    <location>
        <begin position="871"/>
        <end position="919"/>
    </location>
</feature>
<dbReference type="AlphaFoldDB" id="A0A9W7C9R7"/>
<dbReference type="InterPro" id="IPR015943">
    <property type="entry name" value="WD40/YVTN_repeat-like_dom_sf"/>
</dbReference>
<dbReference type="Gene3D" id="1.10.287.1490">
    <property type="match status" value="1"/>
</dbReference>
<dbReference type="SUPFAM" id="SSF57997">
    <property type="entry name" value="Tropomyosin"/>
    <property type="match status" value="1"/>
</dbReference>
<dbReference type="SUPFAM" id="SSF50978">
    <property type="entry name" value="WD40 repeat-like"/>
    <property type="match status" value="2"/>
</dbReference>
<evidence type="ECO:0000256" key="2">
    <source>
        <dbReference type="SAM" id="Coils"/>
    </source>
</evidence>
<evidence type="ECO:0000313" key="4">
    <source>
        <dbReference type="Proteomes" id="UP001165082"/>
    </source>
</evidence>
<proteinExistence type="predicted"/>
<keyword evidence="2" id="KW-0175">Coiled coil</keyword>
<dbReference type="InterPro" id="IPR052993">
    <property type="entry name" value="CFA-57"/>
</dbReference>
<dbReference type="InterPro" id="IPR036322">
    <property type="entry name" value="WD40_repeat_dom_sf"/>
</dbReference>
<feature type="coiled-coil region" evidence="2">
    <location>
        <begin position="796"/>
        <end position="837"/>
    </location>
</feature>
<protein>
    <recommendedName>
        <fullName evidence="5">Cilia- and flagella-associated protein 57</fullName>
    </recommendedName>
</protein>
<comment type="caution">
    <text evidence="3">The sequence shown here is derived from an EMBL/GenBank/DDBJ whole genome shotgun (WGS) entry which is preliminary data.</text>
</comment>
<keyword evidence="1" id="KW-0853">WD repeat</keyword>
<name>A0A9W7C9R7_9STRA</name>
<feature type="repeat" description="WD" evidence="1">
    <location>
        <begin position="470"/>
        <end position="503"/>
    </location>
</feature>
<dbReference type="InterPro" id="IPR001680">
    <property type="entry name" value="WD40_rpt"/>
</dbReference>
<dbReference type="OrthoDB" id="47276at2759"/>
<keyword evidence="4" id="KW-1185">Reference proteome</keyword>